<name>A0A0W8FJA7_9ZZZZ</name>
<evidence type="ECO:0000313" key="1">
    <source>
        <dbReference type="EMBL" id="KUG20986.1"/>
    </source>
</evidence>
<gene>
    <name evidence="1" type="ORF">ASZ90_009268</name>
</gene>
<accession>A0A0W8FJA7</accession>
<comment type="caution">
    <text evidence="1">The sequence shown here is derived from an EMBL/GenBank/DDBJ whole genome shotgun (WGS) entry which is preliminary data.</text>
</comment>
<sequence length="38" mass="4067">MPACNASVFVNPAGSPQGLVRAFRDLLLQKGCRSVLLH</sequence>
<organism evidence="1">
    <name type="scientific">hydrocarbon metagenome</name>
    <dbReference type="NCBI Taxonomy" id="938273"/>
    <lineage>
        <taxon>unclassified sequences</taxon>
        <taxon>metagenomes</taxon>
        <taxon>ecological metagenomes</taxon>
    </lineage>
</organism>
<proteinExistence type="predicted"/>
<reference evidence="1" key="1">
    <citation type="journal article" date="2015" name="Proc. Natl. Acad. Sci. U.S.A.">
        <title>Networks of energetic and metabolic interactions define dynamics in microbial communities.</title>
        <authorList>
            <person name="Embree M."/>
            <person name="Liu J.K."/>
            <person name="Al-Bassam M.M."/>
            <person name="Zengler K."/>
        </authorList>
    </citation>
    <scope>NUCLEOTIDE SEQUENCE</scope>
</reference>
<protein>
    <submittedName>
        <fullName evidence="1">Uncharacterized protein</fullName>
    </submittedName>
</protein>
<dbReference type="AlphaFoldDB" id="A0A0W8FJA7"/>
<dbReference type="EMBL" id="LNQE01001118">
    <property type="protein sequence ID" value="KUG20986.1"/>
    <property type="molecule type" value="Genomic_DNA"/>
</dbReference>